<feature type="non-terminal residue" evidence="1">
    <location>
        <position position="1"/>
    </location>
</feature>
<comment type="caution">
    <text evidence="1">The sequence shown here is derived from an EMBL/GenBank/DDBJ whole genome shotgun (WGS) entry which is preliminary data.</text>
</comment>
<proteinExistence type="predicted"/>
<dbReference type="EMBL" id="MU167319">
    <property type="protein sequence ID" value="KAG0143421.1"/>
    <property type="molecule type" value="Genomic_DNA"/>
</dbReference>
<evidence type="ECO:0000313" key="1">
    <source>
        <dbReference type="EMBL" id="KAG0143421.1"/>
    </source>
</evidence>
<dbReference type="Proteomes" id="UP000886653">
    <property type="component" value="Unassembled WGS sequence"/>
</dbReference>
<keyword evidence="2" id="KW-1185">Reference proteome</keyword>
<organism evidence="1 2">
    <name type="scientific">Cronartium quercuum f. sp. fusiforme G11</name>
    <dbReference type="NCBI Taxonomy" id="708437"/>
    <lineage>
        <taxon>Eukaryota</taxon>
        <taxon>Fungi</taxon>
        <taxon>Dikarya</taxon>
        <taxon>Basidiomycota</taxon>
        <taxon>Pucciniomycotina</taxon>
        <taxon>Pucciniomycetes</taxon>
        <taxon>Pucciniales</taxon>
        <taxon>Coleosporiaceae</taxon>
        <taxon>Cronartium</taxon>
    </lineage>
</organism>
<evidence type="ECO:0000313" key="2">
    <source>
        <dbReference type="Proteomes" id="UP000886653"/>
    </source>
</evidence>
<name>A0A9P6T8V9_9BASI</name>
<protein>
    <submittedName>
        <fullName evidence="1">Uncharacterized protein</fullName>
    </submittedName>
</protein>
<reference evidence="1" key="1">
    <citation type="submission" date="2013-11" db="EMBL/GenBank/DDBJ databases">
        <title>Genome sequence of the fusiform rust pathogen reveals effectors for host alternation and coevolution with pine.</title>
        <authorList>
            <consortium name="DOE Joint Genome Institute"/>
            <person name="Smith K."/>
            <person name="Pendleton A."/>
            <person name="Kubisiak T."/>
            <person name="Anderson C."/>
            <person name="Salamov A."/>
            <person name="Aerts A."/>
            <person name="Riley R."/>
            <person name="Clum A."/>
            <person name="Lindquist E."/>
            <person name="Ence D."/>
            <person name="Campbell M."/>
            <person name="Kronenberg Z."/>
            <person name="Feau N."/>
            <person name="Dhillon B."/>
            <person name="Hamelin R."/>
            <person name="Burleigh J."/>
            <person name="Smith J."/>
            <person name="Yandell M."/>
            <person name="Nelson C."/>
            <person name="Grigoriev I."/>
            <person name="Davis J."/>
        </authorList>
    </citation>
    <scope>NUCLEOTIDE SEQUENCE</scope>
    <source>
        <strain evidence="1">G11</strain>
    </source>
</reference>
<dbReference type="AlphaFoldDB" id="A0A9P6T8V9"/>
<gene>
    <name evidence="1" type="ORF">CROQUDRAFT_96285</name>
</gene>
<sequence>LSSANQWLASGPGLTTPRNLAYVTPGPTRGFRHGGASRAHATVFPAVGVEIEEIGVILATAGSNQLDVVF</sequence>
<accession>A0A9P6T8V9</accession>